<proteinExistence type="predicted"/>
<dbReference type="PANTHER" id="PTHR44472">
    <property type="entry name" value="DDB1- AND CUL4-ASSOCIATED FACTOR 4-RELATED"/>
    <property type="match status" value="1"/>
</dbReference>
<reference evidence="3 4" key="1">
    <citation type="journal article" date="2017" name="Genome Announc.">
        <title>Genome sequence of the saprophytic ascomycete Epicoccum nigrum ICMP 19927 strain isolated from New Zealand.</title>
        <authorList>
            <person name="Fokin M."/>
            <person name="Fleetwood D."/>
            <person name="Weir B.S."/>
            <person name="Villas-Boas S.G."/>
        </authorList>
    </citation>
    <scope>NUCLEOTIDE SEQUENCE [LARGE SCALE GENOMIC DNA]</scope>
    <source>
        <strain evidence="3 4">ICMP 19927</strain>
    </source>
</reference>
<keyword evidence="2" id="KW-0677">Repeat</keyword>
<dbReference type="InterPro" id="IPR052254">
    <property type="entry name" value="CUL4-DDB1_E3_ligase_receptor"/>
</dbReference>
<organism evidence="3 4">
    <name type="scientific">Epicoccum nigrum</name>
    <name type="common">Soil fungus</name>
    <name type="synonym">Epicoccum purpurascens</name>
    <dbReference type="NCBI Taxonomy" id="105696"/>
    <lineage>
        <taxon>Eukaryota</taxon>
        <taxon>Fungi</taxon>
        <taxon>Dikarya</taxon>
        <taxon>Ascomycota</taxon>
        <taxon>Pezizomycotina</taxon>
        <taxon>Dothideomycetes</taxon>
        <taxon>Pleosporomycetidae</taxon>
        <taxon>Pleosporales</taxon>
        <taxon>Pleosporineae</taxon>
        <taxon>Didymellaceae</taxon>
        <taxon>Epicoccum</taxon>
    </lineage>
</organism>
<dbReference type="InterPro" id="IPR036322">
    <property type="entry name" value="WD40_repeat_dom_sf"/>
</dbReference>
<evidence type="ECO:0000256" key="1">
    <source>
        <dbReference type="ARBA" id="ARBA00022574"/>
    </source>
</evidence>
<sequence>MNGQHIPGFYFDKEKGKYFKIQSPTAARGLNLKYSTTNLGKERRKGNIQKTATAKEARTQKERVVRRHAHSFVQTDLDREIGFKRRPVYLQHVWPEACMSGVSSAPEPVTSSDDRGMIRFFERDPVSRTVYAVCGENIVHRRHYLSNDQVGSLQKPEARKRLRALDIQSRYGYYPWDEIGRTTSTVSSFQYMPNSGALALTTIGSERPPIVHLSDPERDGPHIHQNFTPKACAAIFCSAARPTSFVSPSHPSSIAAGETEHLVVGAQQSLLLFTRSSSGTWDSSTLLPNLDADILALEWLSHSTVALGCRNGKIHMYDTRSGRSTHALTHPCAISKIKRADDPTRVLCSGLQDTLFLYDARMPRLSSSRHRNTEPYMDNHHYNNDYFTTIYPGKRNHKRRKLLNRKAFAEWSQPILSFPHTNLDDLDLGIAVNERLGLVAAAQDMEHCDKAIRVSNFWTGKMVREFSPPVQLGAGGKGAKMRDLKWMDDHDGGVRLWSIWGRGIAEFAW</sequence>
<dbReference type="Proteomes" id="UP000193240">
    <property type="component" value="Unassembled WGS sequence"/>
</dbReference>
<name>A0A1Y2LWC8_EPING</name>
<dbReference type="SUPFAM" id="SSF50978">
    <property type="entry name" value="WD40 repeat-like"/>
    <property type="match status" value="1"/>
</dbReference>
<dbReference type="InParanoid" id="A0A1Y2LWC8"/>
<keyword evidence="1" id="KW-0853">WD repeat</keyword>
<dbReference type="GO" id="GO:0080008">
    <property type="term" value="C:Cul4-RING E3 ubiquitin ligase complex"/>
    <property type="evidence" value="ECO:0007669"/>
    <property type="project" value="TreeGrafter"/>
</dbReference>
<evidence type="ECO:0000313" key="3">
    <source>
        <dbReference type="EMBL" id="OSS48153.1"/>
    </source>
</evidence>
<dbReference type="OMA" id="SCWNGGI"/>
<gene>
    <name evidence="3" type="ORF">B5807_06418</name>
</gene>
<accession>A0A1Y2LWC8</accession>
<dbReference type="PANTHER" id="PTHR44472:SF1">
    <property type="entry name" value="DDB1 AND CUL4 ASSOCIATED FACTOR 4"/>
    <property type="match status" value="1"/>
</dbReference>
<dbReference type="AlphaFoldDB" id="A0A1Y2LWC8"/>
<dbReference type="InterPro" id="IPR015943">
    <property type="entry name" value="WD40/YVTN_repeat-like_dom_sf"/>
</dbReference>
<evidence type="ECO:0000256" key="2">
    <source>
        <dbReference type="ARBA" id="ARBA00022737"/>
    </source>
</evidence>
<dbReference type="EMBL" id="KZ107847">
    <property type="protein sequence ID" value="OSS48153.1"/>
    <property type="molecule type" value="Genomic_DNA"/>
</dbReference>
<dbReference type="Gene3D" id="2.130.10.10">
    <property type="entry name" value="YVTN repeat-like/Quinoprotein amine dehydrogenase"/>
    <property type="match status" value="1"/>
</dbReference>
<keyword evidence="4" id="KW-1185">Reference proteome</keyword>
<protein>
    <submittedName>
        <fullName evidence="3">Uncharacterized protein</fullName>
    </submittedName>
</protein>
<evidence type="ECO:0000313" key="4">
    <source>
        <dbReference type="Proteomes" id="UP000193240"/>
    </source>
</evidence>
<dbReference type="STRING" id="105696.A0A1Y2LWC8"/>